<organism evidence="1">
    <name type="scientific">Anguilla anguilla</name>
    <name type="common">European freshwater eel</name>
    <name type="synonym">Muraena anguilla</name>
    <dbReference type="NCBI Taxonomy" id="7936"/>
    <lineage>
        <taxon>Eukaryota</taxon>
        <taxon>Metazoa</taxon>
        <taxon>Chordata</taxon>
        <taxon>Craniata</taxon>
        <taxon>Vertebrata</taxon>
        <taxon>Euteleostomi</taxon>
        <taxon>Actinopterygii</taxon>
        <taxon>Neopterygii</taxon>
        <taxon>Teleostei</taxon>
        <taxon>Anguilliformes</taxon>
        <taxon>Anguillidae</taxon>
        <taxon>Anguilla</taxon>
    </lineage>
</organism>
<protein>
    <submittedName>
        <fullName evidence="1">Uncharacterized protein</fullName>
    </submittedName>
</protein>
<dbReference type="EMBL" id="GBXM01010921">
    <property type="protein sequence ID" value="JAH97656.1"/>
    <property type="molecule type" value="Transcribed_RNA"/>
</dbReference>
<reference evidence="1" key="2">
    <citation type="journal article" date="2015" name="Fish Shellfish Immunol.">
        <title>Early steps in the European eel (Anguilla anguilla)-Vibrio vulnificus interaction in the gills: Role of the RtxA13 toxin.</title>
        <authorList>
            <person name="Callol A."/>
            <person name="Pajuelo D."/>
            <person name="Ebbesson L."/>
            <person name="Teles M."/>
            <person name="MacKenzie S."/>
            <person name="Amaro C."/>
        </authorList>
    </citation>
    <scope>NUCLEOTIDE SEQUENCE</scope>
</reference>
<dbReference type="AlphaFoldDB" id="A0A0E9X5A4"/>
<proteinExistence type="predicted"/>
<sequence length="58" mass="6555">MDLSCSGSASFSASLCQSGSRSVVVRGYHWVRTKRSFVCLWLRSLQCDHFVDGFEHEV</sequence>
<reference evidence="1" key="1">
    <citation type="submission" date="2014-11" db="EMBL/GenBank/DDBJ databases">
        <authorList>
            <person name="Amaro Gonzalez C."/>
        </authorList>
    </citation>
    <scope>NUCLEOTIDE SEQUENCE</scope>
</reference>
<evidence type="ECO:0000313" key="1">
    <source>
        <dbReference type="EMBL" id="JAH97656.1"/>
    </source>
</evidence>
<name>A0A0E9X5A4_ANGAN</name>
<accession>A0A0E9X5A4</accession>